<dbReference type="SUPFAM" id="SSF56112">
    <property type="entry name" value="Protein kinase-like (PK-like)"/>
    <property type="match status" value="1"/>
</dbReference>
<dbReference type="Pfam" id="PF03881">
    <property type="entry name" value="Fructosamin_kin"/>
    <property type="match status" value="1"/>
</dbReference>
<dbReference type="AlphaFoldDB" id="A0A8J3H9R5"/>
<dbReference type="GO" id="GO:0016301">
    <property type="term" value="F:kinase activity"/>
    <property type="evidence" value="ECO:0007669"/>
    <property type="project" value="UniProtKB-UniRule"/>
</dbReference>
<dbReference type="InterPro" id="IPR011009">
    <property type="entry name" value="Kinase-like_dom_sf"/>
</dbReference>
<dbReference type="PIRSF" id="PIRSF006221">
    <property type="entry name" value="Ketosamine-3-kinase"/>
    <property type="match status" value="1"/>
</dbReference>
<dbReference type="PANTHER" id="PTHR12149">
    <property type="entry name" value="FRUCTOSAMINE 3 KINASE-RELATED PROTEIN"/>
    <property type="match status" value="1"/>
</dbReference>
<evidence type="ECO:0000313" key="3">
    <source>
        <dbReference type="EMBL" id="GHG94217.1"/>
    </source>
</evidence>
<dbReference type="PANTHER" id="PTHR12149:SF8">
    <property type="entry name" value="PROTEIN-RIBULOSAMINE 3-KINASE"/>
    <property type="match status" value="1"/>
</dbReference>
<dbReference type="Proteomes" id="UP000611500">
    <property type="component" value="Unassembled WGS sequence"/>
</dbReference>
<protein>
    <submittedName>
        <fullName evidence="3">Aminoglycoside phosphotransferase</fullName>
    </submittedName>
</protein>
<gene>
    <name evidence="3" type="ORF">GCM10010961_27190</name>
</gene>
<keyword evidence="4" id="KW-1185">Reference proteome</keyword>
<dbReference type="RefSeq" id="WP_035366681.1">
    <property type="nucleotide sequence ID" value="NZ_BNAP01000012.1"/>
</dbReference>
<reference evidence="3" key="1">
    <citation type="journal article" date="2014" name="Int. J. Syst. Evol. Microbiol.">
        <title>Complete genome sequence of Corynebacterium casei LMG S-19264T (=DSM 44701T), isolated from a smear-ripened cheese.</title>
        <authorList>
            <consortium name="US DOE Joint Genome Institute (JGI-PGF)"/>
            <person name="Walter F."/>
            <person name="Albersmeier A."/>
            <person name="Kalinowski J."/>
            <person name="Ruckert C."/>
        </authorList>
    </citation>
    <scope>NUCLEOTIDE SEQUENCE</scope>
    <source>
        <strain evidence="3">CGMCC 1.7081</strain>
    </source>
</reference>
<sequence length="271" mass="29006">MTQDMIAQAAAQLLGADLAGWHPVSGGDLNRVLRLRLISGEEVIAKTGPDPRGEAAMLIAIRDAGVPAPRVLGASAEVLVMEALEKAGGLSSIGWQELGAALRRLHQVPGIAYGWERDFAFGKVAIRNAPLPSWPEFWAERRLLAELSALPSAFARRLERLARDLPQRLPAALTPVLLHGDLWSGNVLAADGRLSGIIDPACYCGHGEVDLAMLSLFGSPGAAFFSGYGRLEPEAEDRRPIYQLWPAIVHLRLFGGGYAGLLDGLLRQAGV</sequence>
<organism evidence="3 4">
    <name type="scientific">Pseudodonghicola xiamenensis</name>
    <dbReference type="NCBI Taxonomy" id="337702"/>
    <lineage>
        <taxon>Bacteria</taxon>
        <taxon>Pseudomonadati</taxon>
        <taxon>Pseudomonadota</taxon>
        <taxon>Alphaproteobacteria</taxon>
        <taxon>Rhodobacterales</taxon>
        <taxon>Paracoccaceae</taxon>
        <taxon>Pseudodonghicola</taxon>
    </lineage>
</organism>
<evidence type="ECO:0000256" key="2">
    <source>
        <dbReference type="PIRNR" id="PIRNR006221"/>
    </source>
</evidence>
<evidence type="ECO:0000313" key="4">
    <source>
        <dbReference type="Proteomes" id="UP000611500"/>
    </source>
</evidence>
<dbReference type="InterPro" id="IPR016477">
    <property type="entry name" value="Fructo-/Ketosamine-3-kinase"/>
</dbReference>
<keyword evidence="2" id="KW-0808">Transferase</keyword>
<comment type="similarity">
    <text evidence="1 2">Belongs to the fructosamine kinase family.</text>
</comment>
<comment type="caution">
    <text evidence="3">The sequence shown here is derived from an EMBL/GenBank/DDBJ whole genome shotgun (WGS) entry which is preliminary data.</text>
</comment>
<dbReference type="Gene3D" id="3.90.1200.10">
    <property type="match status" value="1"/>
</dbReference>
<accession>A0A8J3H9R5</accession>
<keyword evidence="2" id="KW-0418">Kinase</keyword>
<dbReference type="Gene3D" id="3.30.200.20">
    <property type="entry name" value="Phosphorylase Kinase, domain 1"/>
    <property type="match status" value="1"/>
</dbReference>
<dbReference type="EMBL" id="BNAP01000012">
    <property type="protein sequence ID" value="GHG94217.1"/>
    <property type="molecule type" value="Genomic_DNA"/>
</dbReference>
<name>A0A8J3H9R5_9RHOB</name>
<proteinExistence type="inferred from homology"/>
<reference evidence="3" key="2">
    <citation type="submission" date="2020-09" db="EMBL/GenBank/DDBJ databases">
        <authorList>
            <person name="Sun Q."/>
            <person name="Zhou Y."/>
        </authorList>
    </citation>
    <scope>NUCLEOTIDE SEQUENCE</scope>
    <source>
        <strain evidence="3">CGMCC 1.7081</strain>
    </source>
</reference>
<evidence type="ECO:0000256" key="1">
    <source>
        <dbReference type="ARBA" id="ARBA00009460"/>
    </source>
</evidence>